<dbReference type="PANTHER" id="PTHR47331">
    <property type="entry name" value="PHD-TYPE DOMAIN-CONTAINING PROTEIN"/>
    <property type="match status" value="1"/>
</dbReference>
<dbReference type="EMBL" id="JAVFWL010000002">
    <property type="protein sequence ID" value="KAK6736200.1"/>
    <property type="molecule type" value="Genomic_DNA"/>
</dbReference>
<protein>
    <submittedName>
        <fullName evidence="2">Uncharacterized protein</fullName>
    </submittedName>
</protein>
<name>A0ABR1CFF9_NECAM</name>
<reference evidence="2 3" key="1">
    <citation type="submission" date="2023-08" db="EMBL/GenBank/DDBJ databases">
        <title>A Necator americanus chromosomal reference genome.</title>
        <authorList>
            <person name="Ilik V."/>
            <person name="Petrzelkova K.J."/>
            <person name="Pardy F."/>
            <person name="Fuh T."/>
            <person name="Niatou-Singa F.S."/>
            <person name="Gouil Q."/>
            <person name="Baker L."/>
            <person name="Ritchie M.E."/>
            <person name="Jex A.R."/>
            <person name="Gazzola D."/>
            <person name="Li H."/>
            <person name="Toshio Fujiwara R."/>
            <person name="Zhan B."/>
            <person name="Aroian R.V."/>
            <person name="Pafco B."/>
            <person name="Schwarz E.M."/>
        </authorList>
    </citation>
    <scope>NUCLEOTIDE SEQUENCE [LARGE SCALE GENOMIC DNA]</scope>
    <source>
        <strain evidence="2 3">Aroian</strain>
        <tissue evidence="2">Whole animal</tissue>
    </source>
</reference>
<evidence type="ECO:0000256" key="1">
    <source>
        <dbReference type="SAM" id="MobiDB-lite"/>
    </source>
</evidence>
<evidence type="ECO:0000313" key="3">
    <source>
        <dbReference type="Proteomes" id="UP001303046"/>
    </source>
</evidence>
<gene>
    <name evidence="2" type="primary">Necator_chrII.g6880</name>
    <name evidence="2" type="ORF">RB195_019087</name>
</gene>
<feature type="region of interest" description="Disordered" evidence="1">
    <location>
        <begin position="1"/>
        <end position="60"/>
    </location>
</feature>
<evidence type="ECO:0000313" key="2">
    <source>
        <dbReference type="EMBL" id="KAK6736200.1"/>
    </source>
</evidence>
<feature type="compositionally biased region" description="Polar residues" evidence="1">
    <location>
        <begin position="41"/>
        <end position="52"/>
    </location>
</feature>
<keyword evidence="3" id="KW-1185">Reference proteome</keyword>
<sequence>MIIDLAEKHEPSSTNQRGSSTKVSRIHDAIRESRKEKRESISNSNEVNSQIPISDRQENGPLKFPGVDYNAIQDNFKVTTHFRPVSQLTKKEIVSQINSVYDPIGLAGPLLVNFKAMMREVLEYKDLEWRDALDQPICERWNKLCKDVNNAVTPVPRSISQQCSKMCLWVIRRR</sequence>
<comment type="caution">
    <text evidence="2">The sequence shown here is derived from an EMBL/GenBank/DDBJ whole genome shotgun (WGS) entry which is preliminary data.</text>
</comment>
<accession>A0ABR1CFF9</accession>
<feature type="compositionally biased region" description="Polar residues" evidence="1">
    <location>
        <begin position="12"/>
        <end position="23"/>
    </location>
</feature>
<proteinExistence type="predicted"/>
<dbReference type="Pfam" id="PF05380">
    <property type="entry name" value="Peptidase_A17"/>
    <property type="match status" value="1"/>
</dbReference>
<organism evidence="2 3">
    <name type="scientific">Necator americanus</name>
    <name type="common">Human hookworm</name>
    <dbReference type="NCBI Taxonomy" id="51031"/>
    <lineage>
        <taxon>Eukaryota</taxon>
        <taxon>Metazoa</taxon>
        <taxon>Ecdysozoa</taxon>
        <taxon>Nematoda</taxon>
        <taxon>Chromadorea</taxon>
        <taxon>Rhabditida</taxon>
        <taxon>Rhabditina</taxon>
        <taxon>Rhabditomorpha</taxon>
        <taxon>Strongyloidea</taxon>
        <taxon>Ancylostomatidae</taxon>
        <taxon>Bunostominae</taxon>
        <taxon>Necator</taxon>
    </lineage>
</organism>
<feature type="compositionally biased region" description="Basic and acidic residues" evidence="1">
    <location>
        <begin position="25"/>
        <end position="40"/>
    </location>
</feature>
<feature type="compositionally biased region" description="Basic and acidic residues" evidence="1">
    <location>
        <begin position="1"/>
        <end position="11"/>
    </location>
</feature>
<dbReference type="InterPro" id="IPR008042">
    <property type="entry name" value="Retrotrans_Pao"/>
</dbReference>
<dbReference type="Proteomes" id="UP001303046">
    <property type="component" value="Unassembled WGS sequence"/>
</dbReference>